<dbReference type="AlphaFoldDB" id="A0A6A6GPK7"/>
<keyword evidence="2" id="KW-1185">Reference proteome</keyword>
<sequence>MACFPALTTQTWPIPAAFHARYLQAIRYDCFGSSPDVQHNAGHGGTRIPRRPIQIRTEMTMIKPDTLEPSMSASSADSTSNQIVRQLTLEIHHCRDLQREGAMTSCSHEFLLGSREIIKIELARLTSHASNEVGHYLILPTRNTISADSSGSL</sequence>
<accession>A0A6A6GPK7</accession>
<organism evidence="1 2">
    <name type="scientific">Elsinoe ampelina</name>
    <dbReference type="NCBI Taxonomy" id="302913"/>
    <lineage>
        <taxon>Eukaryota</taxon>
        <taxon>Fungi</taxon>
        <taxon>Dikarya</taxon>
        <taxon>Ascomycota</taxon>
        <taxon>Pezizomycotina</taxon>
        <taxon>Dothideomycetes</taxon>
        <taxon>Dothideomycetidae</taxon>
        <taxon>Myriangiales</taxon>
        <taxon>Elsinoaceae</taxon>
        <taxon>Elsinoe</taxon>
    </lineage>
</organism>
<gene>
    <name evidence="1" type="ORF">BDZ85DRAFT_6122</name>
</gene>
<protein>
    <submittedName>
        <fullName evidence="1">Uncharacterized protein</fullName>
    </submittedName>
</protein>
<dbReference type="EMBL" id="ML992501">
    <property type="protein sequence ID" value="KAF2227675.1"/>
    <property type="molecule type" value="Genomic_DNA"/>
</dbReference>
<name>A0A6A6GPK7_9PEZI</name>
<dbReference type="Proteomes" id="UP000799538">
    <property type="component" value="Unassembled WGS sequence"/>
</dbReference>
<dbReference type="OrthoDB" id="10528619at2759"/>
<reference evidence="2" key="1">
    <citation type="journal article" date="2020" name="Stud. Mycol.">
        <title>101 Dothideomycetes genomes: A test case for predicting lifestyles and emergence of pathogens.</title>
        <authorList>
            <person name="Haridas S."/>
            <person name="Albert R."/>
            <person name="Binder M."/>
            <person name="Bloem J."/>
            <person name="LaButti K."/>
            <person name="Salamov A."/>
            <person name="Andreopoulos B."/>
            <person name="Baker S."/>
            <person name="Barry K."/>
            <person name="Bills G."/>
            <person name="Bluhm B."/>
            <person name="Cannon C."/>
            <person name="Castanera R."/>
            <person name="Culley D."/>
            <person name="Daum C."/>
            <person name="Ezra D."/>
            <person name="Gonzalez J."/>
            <person name="Henrissat B."/>
            <person name="Kuo A."/>
            <person name="Liang C."/>
            <person name="Lipzen A."/>
            <person name="Lutzoni F."/>
            <person name="Magnuson J."/>
            <person name="Mondo S."/>
            <person name="Nolan M."/>
            <person name="Ohm R."/>
            <person name="Pangilinan J."/>
            <person name="Park H.-J."/>
            <person name="Ramirez L."/>
            <person name="Alfaro M."/>
            <person name="Sun H."/>
            <person name="Tritt A."/>
            <person name="Yoshinaga Y."/>
            <person name="Zwiers L.-H."/>
            <person name="Turgeon B."/>
            <person name="Goodwin S."/>
            <person name="Spatafora J."/>
            <person name="Crous P."/>
            <person name="Grigoriev I."/>
        </authorList>
    </citation>
    <scope>NUCLEOTIDE SEQUENCE [LARGE SCALE GENOMIC DNA]</scope>
    <source>
        <strain evidence="2">CECT 20119</strain>
    </source>
</reference>
<evidence type="ECO:0000313" key="1">
    <source>
        <dbReference type="EMBL" id="KAF2227675.1"/>
    </source>
</evidence>
<proteinExistence type="predicted"/>
<evidence type="ECO:0000313" key="2">
    <source>
        <dbReference type="Proteomes" id="UP000799538"/>
    </source>
</evidence>